<dbReference type="PANTHER" id="PTHR30481">
    <property type="entry name" value="DNA ADENINE METHYLASE"/>
    <property type="match status" value="1"/>
</dbReference>
<dbReference type="GO" id="GO:0032259">
    <property type="term" value="P:methylation"/>
    <property type="evidence" value="ECO:0007669"/>
    <property type="project" value="UniProtKB-KW"/>
</dbReference>
<keyword evidence="2 6" id="KW-0489">Methyltransferase</keyword>
<dbReference type="EMBL" id="CP146256">
    <property type="protein sequence ID" value="XAH75933.1"/>
    <property type="molecule type" value="Genomic_DNA"/>
</dbReference>
<organism evidence="6 7">
    <name type="scientific">Kineothrix sedimenti</name>
    <dbReference type="NCBI Taxonomy" id="3123317"/>
    <lineage>
        <taxon>Bacteria</taxon>
        <taxon>Bacillati</taxon>
        <taxon>Bacillota</taxon>
        <taxon>Clostridia</taxon>
        <taxon>Lachnospirales</taxon>
        <taxon>Lachnospiraceae</taxon>
        <taxon>Kineothrix</taxon>
    </lineage>
</organism>
<dbReference type="EC" id="2.1.1.72" evidence="1"/>
<dbReference type="Pfam" id="PF02086">
    <property type="entry name" value="MethyltransfD12"/>
    <property type="match status" value="1"/>
</dbReference>
<keyword evidence="4" id="KW-0949">S-adenosyl-L-methionine</keyword>
<gene>
    <name evidence="6" type="ORF">V6984_09300</name>
</gene>
<evidence type="ECO:0000313" key="7">
    <source>
        <dbReference type="Proteomes" id="UP001451571"/>
    </source>
</evidence>
<dbReference type="SUPFAM" id="SSF53335">
    <property type="entry name" value="S-adenosyl-L-methionine-dependent methyltransferases"/>
    <property type="match status" value="1"/>
</dbReference>
<name>A0ABZ3F084_9FIRM</name>
<accession>A0ABZ3F084</accession>
<evidence type="ECO:0000313" key="6">
    <source>
        <dbReference type="EMBL" id="XAH75933.1"/>
    </source>
</evidence>
<evidence type="ECO:0000256" key="3">
    <source>
        <dbReference type="ARBA" id="ARBA00022679"/>
    </source>
</evidence>
<dbReference type="PANTHER" id="PTHR30481:SF3">
    <property type="entry name" value="DNA ADENINE METHYLASE"/>
    <property type="match status" value="1"/>
</dbReference>
<dbReference type="PROSITE" id="PS00092">
    <property type="entry name" value="N6_MTASE"/>
    <property type="match status" value="1"/>
</dbReference>
<evidence type="ECO:0000256" key="2">
    <source>
        <dbReference type="ARBA" id="ARBA00022603"/>
    </source>
</evidence>
<sequence length="248" mass="28824">MGSKSRIAKHIVPIIQQHINENKINTYIEPFVGGANVIDKISCEIKYGTDKNRYLIALLNRVKDGKELYDSVSKDLYDKARTAFNNGDTSEFEDWEVGNIGFIASFNGRWFDGGYAKPGYEKTKTGKRYRDYYQEAKNNILKQSNDFNTIDFSVLDYKVWKPQNTVIYCDPPYANTKQYVNATDFDYEEFWQIMRKWSDNNIVLISEQNAPEDFECIWEQEVSRSIKAADKSKSTEKLFMYKGGESND</sequence>
<dbReference type="InterPro" id="IPR029063">
    <property type="entry name" value="SAM-dependent_MTases_sf"/>
</dbReference>
<keyword evidence="7" id="KW-1185">Reference proteome</keyword>
<dbReference type="GO" id="GO:0008168">
    <property type="term" value="F:methyltransferase activity"/>
    <property type="evidence" value="ECO:0007669"/>
    <property type="project" value="UniProtKB-KW"/>
</dbReference>
<dbReference type="Gene3D" id="3.40.50.150">
    <property type="entry name" value="Vaccinia Virus protein VP39"/>
    <property type="match status" value="2"/>
</dbReference>
<proteinExistence type="predicted"/>
<keyword evidence="3" id="KW-0808">Transferase</keyword>
<protein>
    <recommendedName>
        <fullName evidence="1">site-specific DNA-methyltransferase (adenine-specific)</fullName>
        <ecNumber evidence="1">2.1.1.72</ecNumber>
    </recommendedName>
</protein>
<evidence type="ECO:0000256" key="5">
    <source>
        <dbReference type="ARBA" id="ARBA00047942"/>
    </source>
</evidence>
<evidence type="ECO:0000256" key="4">
    <source>
        <dbReference type="ARBA" id="ARBA00022691"/>
    </source>
</evidence>
<dbReference type="InterPro" id="IPR002052">
    <property type="entry name" value="DNA_methylase_N6_adenine_CS"/>
</dbReference>
<comment type="catalytic activity">
    <reaction evidence="5">
        <text>a 2'-deoxyadenosine in DNA + S-adenosyl-L-methionine = an N(6)-methyl-2'-deoxyadenosine in DNA + S-adenosyl-L-homocysteine + H(+)</text>
        <dbReference type="Rhea" id="RHEA:15197"/>
        <dbReference type="Rhea" id="RHEA-COMP:12418"/>
        <dbReference type="Rhea" id="RHEA-COMP:12419"/>
        <dbReference type="ChEBI" id="CHEBI:15378"/>
        <dbReference type="ChEBI" id="CHEBI:57856"/>
        <dbReference type="ChEBI" id="CHEBI:59789"/>
        <dbReference type="ChEBI" id="CHEBI:90615"/>
        <dbReference type="ChEBI" id="CHEBI:90616"/>
        <dbReference type="EC" id="2.1.1.72"/>
    </reaction>
</comment>
<evidence type="ECO:0000256" key="1">
    <source>
        <dbReference type="ARBA" id="ARBA00011900"/>
    </source>
</evidence>
<dbReference type="RefSeq" id="WP_342759509.1">
    <property type="nucleotide sequence ID" value="NZ_CP146256.1"/>
</dbReference>
<reference evidence="6 7" key="1">
    <citation type="submission" date="2024-02" db="EMBL/GenBank/DDBJ databases">
        <title>Bacterial strain from lacustrine sediment.</title>
        <authorList>
            <person name="Petit C."/>
            <person name="Fadhlaoui K."/>
        </authorList>
    </citation>
    <scope>NUCLEOTIDE SEQUENCE [LARGE SCALE GENOMIC DNA]</scope>
    <source>
        <strain evidence="6 7">IPX-CK</strain>
    </source>
</reference>
<dbReference type="InterPro" id="IPR012327">
    <property type="entry name" value="MeTrfase_D12"/>
</dbReference>
<dbReference type="Proteomes" id="UP001451571">
    <property type="component" value="Chromosome"/>
</dbReference>